<dbReference type="Proteomes" id="UP001150907">
    <property type="component" value="Unassembled WGS sequence"/>
</dbReference>
<comment type="caution">
    <text evidence="3">The sequence shown here is derived from an EMBL/GenBank/DDBJ whole genome shotgun (WGS) entry which is preliminary data.</text>
</comment>
<dbReference type="Pfam" id="PF23585">
    <property type="entry name" value="DUF7137"/>
    <property type="match status" value="1"/>
</dbReference>
<feature type="compositionally biased region" description="Low complexity" evidence="1">
    <location>
        <begin position="29"/>
        <end position="38"/>
    </location>
</feature>
<name>A0A9W8B8M2_9FUNG</name>
<feature type="compositionally biased region" description="Low complexity" evidence="1">
    <location>
        <begin position="46"/>
        <end position="69"/>
    </location>
</feature>
<protein>
    <recommendedName>
        <fullName evidence="2">DUF7137 domain-containing protein</fullName>
    </recommendedName>
</protein>
<proteinExistence type="predicted"/>
<evidence type="ECO:0000256" key="1">
    <source>
        <dbReference type="SAM" id="MobiDB-lite"/>
    </source>
</evidence>
<organism evidence="3 4">
    <name type="scientific">Coemansia thaxteri</name>
    <dbReference type="NCBI Taxonomy" id="2663907"/>
    <lineage>
        <taxon>Eukaryota</taxon>
        <taxon>Fungi</taxon>
        <taxon>Fungi incertae sedis</taxon>
        <taxon>Zoopagomycota</taxon>
        <taxon>Kickxellomycotina</taxon>
        <taxon>Kickxellomycetes</taxon>
        <taxon>Kickxellales</taxon>
        <taxon>Kickxellaceae</taxon>
        <taxon>Coemansia</taxon>
    </lineage>
</organism>
<keyword evidence="4" id="KW-1185">Reference proteome</keyword>
<feature type="domain" description="DUF7137" evidence="2">
    <location>
        <begin position="70"/>
        <end position="202"/>
    </location>
</feature>
<gene>
    <name evidence="3" type="ORF">H4R26_005708</name>
</gene>
<dbReference type="EMBL" id="JANBQF010001208">
    <property type="protein sequence ID" value="KAJ1997766.1"/>
    <property type="molecule type" value="Genomic_DNA"/>
</dbReference>
<evidence type="ECO:0000313" key="3">
    <source>
        <dbReference type="EMBL" id="KAJ1997766.1"/>
    </source>
</evidence>
<dbReference type="OrthoDB" id="2435509at2759"/>
<dbReference type="AlphaFoldDB" id="A0A9W8B8M2"/>
<dbReference type="InterPro" id="IPR055561">
    <property type="entry name" value="DUF7137"/>
</dbReference>
<reference evidence="3" key="1">
    <citation type="submission" date="2022-07" db="EMBL/GenBank/DDBJ databases">
        <title>Phylogenomic reconstructions and comparative analyses of Kickxellomycotina fungi.</title>
        <authorList>
            <person name="Reynolds N.K."/>
            <person name="Stajich J.E."/>
            <person name="Barry K."/>
            <person name="Grigoriev I.V."/>
            <person name="Crous P."/>
            <person name="Smith M.E."/>
        </authorList>
    </citation>
    <scope>NUCLEOTIDE SEQUENCE</scope>
    <source>
        <strain evidence="3">IMI 214461</strain>
    </source>
</reference>
<sequence length="242" mass="25620">MSVEPASASDKGGNADNRDITLNGGGGTATTNPTSNTGFGISLNNGGVVPSKTGGSSSPSSTNSGSSNGQPGRIVMKTPPQSVQSPLFEIASTVQLQWDYDNNMKKPPSQITIRGQMPSGFFQPGTTKPLYWYIAQNVSAAPKAYNWDTITQSPPGYTLREGSGYKLYIYDSDIGWDNSTHVYPGKLFQLMLPFSMYNSRYAQSNDGVPKNYNPNAAPRTAASGAAVWMAMLAAVAASALLL</sequence>
<accession>A0A9W8B8M2</accession>
<evidence type="ECO:0000259" key="2">
    <source>
        <dbReference type="Pfam" id="PF23585"/>
    </source>
</evidence>
<feature type="region of interest" description="Disordered" evidence="1">
    <location>
        <begin position="1"/>
        <end position="79"/>
    </location>
</feature>
<evidence type="ECO:0000313" key="4">
    <source>
        <dbReference type="Proteomes" id="UP001150907"/>
    </source>
</evidence>